<keyword evidence="1" id="KW-0732">Signal</keyword>
<feature type="chain" id="PRO_5025600889" evidence="1">
    <location>
        <begin position="20"/>
        <end position="391"/>
    </location>
</feature>
<keyword evidence="2" id="KW-0378">Hydrolase</keyword>
<dbReference type="Gene3D" id="3.40.50.1820">
    <property type="entry name" value="alpha/beta hydrolase"/>
    <property type="match status" value="1"/>
</dbReference>
<evidence type="ECO:0000256" key="1">
    <source>
        <dbReference type="SAM" id="SignalP"/>
    </source>
</evidence>
<feature type="signal peptide" evidence="1">
    <location>
        <begin position="1"/>
        <end position="19"/>
    </location>
</feature>
<evidence type="ECO:0000313" key="2">
    <source>
        <dbReference type="EMBL" id="KAF2238148.1"/>
    </source>
</evidence>
<evidence type="ECO:0000313" key="3">
    <source>
        <dbReference type="Proteomes" id="UP000800092"/>
    </source>
</evidence>
<dbReference type="SUPFAM" id="SSF53474">
    <property type="entry name" value="alpha/beta-Hydrolases"/>
    <property type="match status" value="1"/>
</dbReference>
<dbReference type="InterPro" id="IPR029058">
    <property type="entry name" value="AB_hydrolase_fold"/>
</dbReference>
<protein>
    <submittedName>
        <fullName evidence="2">Alpha/beta-hydrolase</fullName>
    </submittedName>
</protein>
<name>A0A6A6HK05_VIRVR</name>
<accession>A0A6A6HK05</accession>
<dbReference type="CDD" id="cd12809">
    <property type="entry name" value="Esterase_713_like-2"/>
    <property type="match status" value="1"/>
</dbReference>
<dbReference type="AlphaFoldDB" id="A0A6A6HK05"/>
<dbReference type="PANTHER" id="PTHR43194:SF4">
    <property type="entry name" value="AB HYDROLASE-1 DOMAIN-CONTAINING PROTEIN"/>
    <property type="match status" value="1"/>
</dbReference>
<dbReference type="PANTHER" id="PTHR43194">
    <property type="entry name" value="HYDROLASE ALPHA/BETA FOLD FAMILY"/>
    <property type="match status" value="1"/>
</dbReference>
<sequence length="391" mass="42636">MLFLSIICVLLSLKTLALALPLGQVGTPASSLNQSSPEAFAKRSYFYIGGRYINATQPQAGKYYTSGTYMVDQLYVERLEPQNIQQKYPLLFWHGAAQTGTNWLNTPDGREGWASYFLRQGYVVYIIDQPQRGRSPWLPDNSSFAIPPTQYIETYFTTIQDFNLWPQAHLHTQWPGTGLPGSDPAFDALYASQVQLQLNVTESEANNRNAGAALLDRIGPAILITHSQAGAYGFGIGDERPNLVKGLISIEPSGPPIAAPNTTAGATPQVWGVTTLPVAYEPTVSDPATGLKTEVQSPIAEGVVGCTVQLEPAKRMVNLAQFPIAIMTSEAGYHAQYDYCTAAWLSQAGVDAEWLNLPALGVHGNSHFVFMEKNSLEIAGLVQNWIQKKGL</sequence>
<dbReference type="GO" id="GO:0016787">
    <property type="term" value="F:hydrolase activity"/>
    <property type="evidence" value="ECO:0007669"/>
    <property type="project" value="UniProtKB-KW"/>
</dbReference>
<gene>
    <name evidence="2" type="ORF">EV356DRAFT_519765</name>
</gene>
<dbReference type="Proteomes" id="UP000800092">
    <property type="component" value="Unassembled WGS sequence"/>
</dbReference>
<dbReference type="InterPro" id="IPR050228">
    <property type="entry name" value="Carboxylesterase_BioH"/>
</dbReference>
<organism evidence="2 3">
    <name type="scientific">Viridothelium virens</name>
    <name type="common">Speckled blister lichen</name>
    <name type="synonym">Trypethelium virens</name>
    <dbReference type="NCBI Taxonomy" id="1048519"/>
    <lineage>
        <taxon>Eukaryota</taxon>
        <taxon>Fungi</taxon>
        <taxon>Dikarya</taxon>
        <taxon>Ascomycota</taxon>
        <taxon>Pezizomycotina</taxon>
        <taxon>Dothideomycetes</taxon>
        <taxon>Dothideomycetes incertae sedis</taxon>
        <taxon>Trypetheliales</taxon>
        <taxon>Trypetheliaceae</taxon>
        <taxon>Viridothelium</taxon>
    </lineage>
</organism>
<reference evidence="2" key="1">
    <citation type="journal article" date="2020" name="Stud. Mycol.">
        <title>101 Dothideomycetes genomes: a test case for predicting lifestyles and emergence of pathogens.</title>
        <authorList>
            <person name="Haridas S."/>
            <person name="Albert R."/>
            <person name="Binder M."/>
            <person name="Bloem J."/>
            <person name="Labutti K."/>
            <person name="Salamov A."/>
            <person name="Andreopoulos B."/>
            <person name="Baker S."/>
            <person name="Barry K."/>
            <person name="Bills G."/>
            <person name="Bluhm B."/>
            <person name="Cannon C."/>
            <person name="Castanera R."/>
            <person name="Culley D."/>
            <person name="Daum C."/>
            <person name="Ezra D."/>
            <person name="Gonzalez J."/>
            <person name="Henrissat B."/>
            <person name="Kuo A."/>
            <person name="Liang C."/>
            <person name="Lipzen A."/>
            <person name="Lutzoni F."/>
            <person name="Magnuson J."/>
            <person name="Mondo S."/>
            <person name="Nolan M."/>
            <person name="Ohm R."/>
            <person name="Pangilinan J."/>
            <person name="Park H.-J."/>
            <person name="Ramirez L."/>
            <person name="Alfaro M."/>
            <person name="Sun H."/>
            <person name="Tritt A."/>
            <person name="Yoshinaga Y."/>
            <person name="Zwiers L.-H."/>
            <person name="Turgeon B."/>
            <person name="Goodwin S."/>
            <person name="Spatafora J."/>
            <person name="Crous P."/>
            <person name="Grigoriev I."/>
        </authorList>
    </citation>
    <scope>NUCLEOTIDE SEQUENCE</scope>
    <source>
        <strain evidence="2">Tuck. ex Michener</strain>
    </source>
</reference>
<dbReference type="OrthoDB" id="9978720at2759"/>
<dbReference type="EMBL" id="ML991777">
    <property type="protein sequence ID" value="KAF2238148.1"/>
    <property type="molecule type" value="Genomic_DNA"/>
</dbReference>
<keyword evidence="3" id="KW-1185">Reference proteome</keyword>
<proteinExistence type="predicted"/>